<keyword evidence="3 7" id="KW-0274">FAD</keyword>
<proteinExistence type="inferred from homology"/>
<comment type="caution">
    <text evidence="8">The sequence shown here is derived from an EMBL/GenBank/DDBJ whole genome shotgun (WGS) entry which is preliminary data.</text>
</comment>
<evidence type="ECO:0000256" key="3">
    <source>
        <dbReference type="ARBA" id="ARBA00022827"/>
    </source>
</evidence>
<dbReference type="EC" id="1.-.-.-" evidence="7"/>
<keyword evidence="4" id="KW-0521">NADP</keyword>
<evidence type="ECO:0000256" key="7">
    <source>
        <dbReference type="RuleBase" id="RU361177"/>
    </source>
</evidence>
<evidence type="ECO:0000256" key="5">
    <source>
        <dbReference type="ARBA" id="ARBA00023002"/>
    </source>
</evidence>
<keyword evidence="5 7" id="KW-0560">Oxidoreductase</keyword>
<dbReference type="FunFam" id="3.50.50.60:FF:000099">
    <property type="entry name" value="Flavin-containing monooxygenase"/>
    <property type="match status" value="1"/>
</dbReference>
<keyword evidence="2 7" id="KW-0285">Flavoprotein</keyword>
<dbReference type="GO" id="GO:0004499">
    <property type="term" value="F:N,N-dimethylaniline monooxygenase activity"/>
    <property type="evidence" value="ECO:0007669"/>
    <property type="project" value="InterPro"/>
</dbReference>
<dbReference type="Proteomes" id="UP000807159">
    <property type="component" value="Chromosome 3"/>
</dbReference>
<dbReference type="EMBL" id="JACEGQ020000003">
    <property type="protein sequence ID" value="KAH8513613.1"/>
    <property type="molecule type" value="Genomic_DNA"/>
</dbReference>
<comment type="similarity">
    <text evidence="1 7">Belongs to the FMO family.</text>
</comment>
<name>A0A8T2Z834_POPDE</name>
<reference evidence="8" key="1">
    <citation type="journal article" date="2021" name="J. Hered.">
        <title>Genome Assembly of Salicaceae Populus deltoides (Eastern Cottonwood) I-69 Based on Nanopore Sequencing and Hi-C Technologies.</title>
        <authorList>
            <person name="Bai S."/>
            <person name="Wu H."/>
            <person name="Zhang J."/>
            <person name="Pan Z."/>
            <person name="Zhao W."/>
            <person name="Li Z."/>
            <person name="Tong C."/>
        </authorList>
    </citation>
    <scope>NUCLEOTIDE SEQUENCE</scope>
    <source>
        <tissue evidence="8">Leaf</tissue>
    </source>
</reference>
<dbReference type="GO" id="GO:0050661">
    <property type="term" value="F:NADP binding"/>
    <property type="evidence" value="ECO:0007669"/>
    <property type="project" value="InterPro"/>
</dbReference>
<protein>
    <recommendedName>
        <fullName evidence="7">Flavin-containing monooxygenase</fullName>
        <ecNumber evidence="7">1.-.-.-</ecNumber>
    </recommendedName>
</protein>
<dbReference type="InterPro" id="IPR036188">
    <property type="entry name" value="FAD/NAD-bd_sf"/>
</dbReference>
<sequence>MTCQRMLRAGSVSELQSVGGYVRSINLWPGKQIHSHNYRTPQPIRNRVVVLIGSSMSAADLSIEIAEVAREVHIASRSVADETYEKQPGHDNLWLHSMVESASGDGTVVFRFDSAVVADIILHCTGMFFLPSLAPGLSFVGIPWKAVPFPKPEFQSKWIAGVLSGRFVLPSPEHMMDDVKAFYSTLEASGIPKHYTHKMLDSGVLSHASNVFVCLFFT</sequence>
<comment type="cofactor">
    <cofactor evidence="7">
        <name>FAD</name>
        <dbReference type="ChEBI" id="CHEBI:57692"/>
    </cofactor>
</comment>
<evidence type="ECO:0000256" key="1">
    <source>
        <dbReference type="ARBA" id="ARBA00009183"/>
    </source>
</evidence>
<dbReference type="Pfam" id="PF00743">
    <property type="entry name" value="FMO-like"/>
    <property type="match status" value="1"/>
</dbReference>
<organism evidence="8 9">
    <name type="scientific">Populus deltoides</name>
    <name type="common">Eastern poplar</name>
    <name type="synonym">Eastern cottonwood</name>
    <dbReference type="NCBI Taxonomy" id="3696"/>
    <lineage>
        <taxon>Eukaryota</taxon>
        <taxon>Viridiplantae</taxon>
        <taxon>Streptophyta</taxon>
        <taxon>Embryophyta</taxon>
        <taxon>Tracheophyta</taxon>
        <taxon>Spermatophyta</taxon>
        <taxon>Magnoliopsida</taxon>
        <taxon>eudicotyledons</taxon>
        <taxon>Gunneridae</taxon>
        <taxon>Pentapetalae</taxon>
        <taxon>rosids</taxon>
        <taxon>fabids</taxon>
        <taxon>Malpighiales</taxon>
        <taxon>Salicaceae</taxon>
        <taxon>Saliceae</taxon>
        <taxon>Populus</taxon>
    </lineage>
</organism>
<accession>A0A8T2Z834</accession>
<evidence type="ECO:0000256" key="6">
    <source>
        <dbReference type="ARBA" id="ARBA00023033"/>
    </source>
</evidence>
<dbReference type="PANTHER" id="PTHR23023">
    <property type="entry name" value="DIMETHYLANILINE MONOOXYGENASE"/>
    <property type="match status" value="1"/>
</dbReference>
<dbReference type="AlphaFoldDB" id="A0A8T2Z834"/>
<evidence type="ECO:0000256" key="4">
    <source>
        <dbReference type="ARBA" id="ARBA00022857"/>
    </source>
</evidence>
<keyword evidence="9" id="KW-1185">Reference proteome</keyword>
<keyword evidence="6 7" id="KW-0503">Monooxygenase</keyword>
<evidence type="ECO:0000313" key="8">
    <source>
        <dbReference type="EMBL" id="KAH8513613.1"/>
    </source>
</evidence>
<gene>
    <name evidence="8" type="ORF">H0E87_006760</name>
</gene>
<dbReference type="InterPro" id="IPR050346">
    <property type="entry name" value="FMO-like"/>
</dbReference>
<dbReference type="SUPFAM" id="SSF51905">
    <property type="entry name" value="FAD/NAD(P)-binding domain"/>
    <property type="match status" value="2"/>
</dbReference>
<evidence type="ECO:0000313" key="9">
    <source>
        <dbReference type="Proteomes" id="UP000807159"/>
    </source>
</evidence>
<dbReference type="GO" id="GO:0050660">
    <property type="term" value="F:flavin adenine dinucleotide binding"/>
    <property type="evidence" value="ECO:0007669"/>
    <property type="project" value="InterPro"/>
</dbReference>
<evidence type="ECO:0000256" key="2">
    <source>
        <dbReference type="ARBA" id="ARBA00022630"/>
    </source>
</evidence>
<dbReference type="Gene3D" id="3.50.50.60">
    <property type="entry name" value="FAD/NAD(P)-binding domain"/>
    <property type="match status" value="2"/>
</dbReference>
<dbReference type="InterPro" id="IPR020946">
    <property type="entry name" value="Flavin_mOase-like"/>
</dbReference>